<evidence type="ECO:0000313" key="3">
    <source>
        <dbReference type="Proteomes" id="UP000821853"/>
    </source>
</evidence>
<gene>
    <name evidence="2" type="ORF">HPB48_010879</name>
</gene>
<dbReference type="VEuPathDB" id="VectorBase:HLOH_053593"/>
<comment type="caution">
    <text evidence="2">The sequence shown here is derived from an EMBL/GenBank/DDBJ whole genome shotgun (WGS) entry which is preliminary data.</text>
</comment>
<feature type="region of interest" description="Disordered" evidence="1">
    <location>
        <begin position="1"/>
        <end position="26"/>
    </location>
</feature>
<evidence type="ECO:0000313" key="2">
    <source>
        <dbReference type="EMBL" id="KAH9371222.1"/>
    </source>
</evidence>
<feature type="region of interest" description="Disordered" evidence="1">
    <location>
        <begin position="44"/>
        <end position="69"/>
    </location>
</feature>
<dbReference type="Proteomes" id="UP000821853">
    <property type="component" value="Chromosome 3"/>
</dbReference>
<proteinExistence type="predicted"/>
<sequence>MPATVSSTSEPEERAARIQPGSPGVKIPLQIQGALQRREQGTINFQFPQKDTQCQAKNRRRCDGSTGELGSDALSTCSDPFSSYPQSPLSMTSWRDLNDEMRSFLPRLNNNAK</sequence>
<protein>
    <submittedName>
        <fullName evidence="2">Uncharacterized protein</fullName>
    </submittedName>
</protein>
<reference evidence="2 3" key="1">
    <citation type="journal article" date="2020" name="Cell">
        <title>Large-Scale Comparative Analyses of Tick Genomes Elucidate Their Genetic Diversity and Vector Capacities.</title>
        <authorList>
            <consortium name="Tick Genome and Microbiome Consortium (TIGMIC)"/>
            <person name="Jia N."/>
            <person name="Wang J."/>
            <person name="Shi W."/>
            <person name="Du L."/>
            <person name="Sun Y."/>
            <person name="Zhan W."/>
            <person name="Jiang J.F."/>
            <person name="Wang Q."/>
            <person name="Zhang B."/>
            <person name="Ji P."/>
            <person name="Bell-Sakyi L."/>
            <person name="Cui X.M."/>
            <person name="Yuan T.T."/>
            <person name="Jiang B.G."/>
            <person name="Yang W.F."/>
            <person name="Lam T.T."/>
            <person name="Chang Q.C."/>
            <person name="Ding S.J."/>
            <person name="Wang X.J."/>
            <person name="Zhu J.G."/>
            <person name="Ruan X.D."/>
            <person name="Zhao L."/>
            <person name="Wei J.T."/>
            <person name="Ye R.Z."/>
            <person name="Que T.C."/>
            <person name="Du C.H."/>
            <person name="Zhou Y.H."/>
            <person name="Cheng J.X."/>
            <person name="Dai P.F."/>
            <person name="Guo W.B."/>
            <person name="Han X.H."/>
            <person name="Huang E.J."/>
            <person name="Li L.F."/>
            <person name="Wei W."/>
            <person name="Gao Y.C."/>
            <person name="Liu J.Z."/>
            <person name="Shao H.Z."/>
            <person name="Wang X."/>
            <person name="Wang C.C."/>
            <person name="Yang T.C."/>
            <person name="Huo Q.B."/>
            <person name="Li W."/>
            <person name="Chen H.Y."/>
            <person name="Chen S.E."/>
            <person name="Zhou L.G."/>
            <person name="Ni X.B."/>
            <person name="Tian J.H."/>
            <person name="Sheng Y."/>
            <person name="Liu T."/>
            <person name="Pan Y.S."/>
            <person name="Xia L.Y."/>
            <person name="Li J."/>
            <person name="Zhao F."/>
            <person name="Cao W.C."/>
        </authorList>
    </citation>
    <scope>NUCLEOTIDE SEQUENCE [LARGE SCALE GENOMIC DNA]</scope>
    <source>
        <strain evidence="2">HaeL-2018</strain>
    </source>
</reference>
<feature type="compositionally biased region" description="Polar residues" evidence="1">
    <location>
        <begin position="44"/>
        <end position="56"/>
    </location>
</feature>
<evidence type="ECO:0000256" key="1">
    <source>
        <dbReference type="SAM" id="MobiDB-lite"/>
    </source>
</evidence>
<dbReference type="EMBL" id="JABSTR010000005">
    <property type="protein sequence ID" value="KAH9371222.1"/>
    <property type="molecule type" value="Genomic_DNA"/>
</dbReference>
<name>A0A9J6FYP4_HAELO</name>
<dbReference type="AlphaFoldDB" id="A0A9J6FYP4"/>
<organism evidence="2 3">
    <name type="scientific">Haemaphysalis longicornis</name>
    <name type="common">Bush tick</name>
    <dbReference type="NCBI Taxonomy" id="44386"/>
    <lineage>
        <taxon>Eukaryota</taxon>
        <taxon>Metazoa</taxon>
        <taxon>Ecdysozoa</taxon>
        <taxon>Arthropoda</taxon>
        <taxon>Chelicerata</taxon>
        <taxon>Arachnida</taxon>
        <taxon>Acari</taxon>
        <taxon>Parasitiformes</taxon>
        <taxon>Ixodida</taxon>
        <taxon>Ixodoidea</taxon>
        <taxon>Ixodidae</taxon>
        <taxon>Haemaphysalinae</taxon>
        <taxon>Haemaphysalis</taxon>
    </lineage>
</organism>
<accession>A0A9J6FYP4</accession>
<keyword evidence="3" id="KW-1185">Reference proteome</keyword>